<comment type="caution">
    <text evidence="2">The sequence shown here is derived from an EMBL/GenBank/DDBJ whole genome shotgun (WGS) entry which is preliminary data.</text>
</comment>
<organism evidence="2 3">
    <name type="scientific">Austropuccinia psidii MF-1</name>
    <dbReference type="NCBI Taxonomy" id="1389203"/>
    <lineage>
        <taxon>Eukaryota</taxon>
        <taxon>Fungi</taxon>
        <taxon>Dikarya</taxon>
        <taxon>Basidiomycota</taxon>
        <taxon>Pucciniomycotina</taxon>
        <taxon>Pucciniomycetes</taxon>
        <taxon>Pucciniales</taxon>
        <taxon>Sphaerophragmiaceae</taxon>
        <taxon>Austropuccinia</taxon>
    </lineage>
</organism>
<proteinExistence type="predicted"/>
<gene>
    <name evidence="2" type="ORF">O181_021647</name>
</gene>
<reference evidence="2" key="1">
    <citation type="submission" date="2021-03" db="EMBL/GenBank/DDBJ databases">
        <title>Draft genome sequence of rust myrtle Austropuccinia psidii MF-1, a brazilian biotype.</title>
        <authorList>
            <person name="Quecine M.C."/>
            <person name="Pachon D.M.R."/>
            <person name="Bonatelli M.L."/>
            <person name="Correr F.H."/>
            <person name="Franceschini L.M."/>
            <person name="Leite T.F."/>
            <person name="Margarido G.R.A."/>
            <person name="Almeida C.A."/>
            <person name="Ferrarezi J.A."/>
            <person name="Labate C.A."/>
        </authorList>
    </citation>
    <scope>NUCLEOTIDE SEQUENCE</scope>
    <source>
        <strain evidence="2">MF-1</strain>
    </source>
</reference>
<dbReference type="AlphaFoldDB" id="A0A9Q3GWF4"/>
<evidence type="ECO:0000313" key="2">
    <source>
        <dbReference type="EMBL" id="MBW0481932.1"/>
    </source>
</evidence>
<keyword evidence="3" id="KW-1185">Reference proteome</keyword>
<evidence type="ECO:0000256" key="1">
    <source>
        <dbReference type="SAM" id="MobiDB-lite"/>
    </source>
</evidence>
<feature type="region of interest" description="Disordered" evidence="1">
    <location>
        <begin position="111"/>
        <end position="148"/>
    </location>
</feature>
<name>A0A9Q3GWF4_9BASI</name>
<sequence>MEHGQQEAQPSIALGRTWYKFPEDMSQRDILQRHYGNHQRIRTAEPDRAYSISFRLTWSKPTQLSSGLTTFRNQQISGQESSLFTIPGSFQEKTGIQSKIQEIFHPKAERVRPHDPEAVGIGKKSAQEPYRAVNTSRSSSPNNRNIIPTKNEHSVVTTESNFKIDALWLCHSHGDRQGITTHC</sequence>
<accession>A0A9Q3GWF4</accession>
<dbReference type="EMBL" id="AVOT02006575">
    <property type="protein sequence ID" value="MBW0481932.1"/>
    <property type="molecule type" value="Genomic_DNA"/>
</dbReference>
<protein>
    <submittedName>
        <fullName evidence="2">Uncharacterized protein</fullName>
    </submittedName>
</protein>
<dbReference type="Proteomes" id="UP000765509">
    <property type="component" value="Unassembled WGS sequence"/>
</dbReference>
<evidence type="ECO:0000313" key="3">
    <source>
        <dbReference type="Proteomes" id="UP000765509"/>
    </source>
</evidence>
<feature type="compositionally biased region" description="Low complexity" evidence="1">
    <location>
        <begin position="134"/>
        <end position="148"/>
    </location>
</feature>